<evidence type="ECO:0000313" key="2">
    <source>
        <dbReference type="Proteomes" id="UP001529510"/>
    </source>
</evidence>
<dbReference type="Gene3D" id="2.130.10.130">
    <property type="entry name" value="Integrin alpha, N-terminal"/>
    <property type="match status" value="1"/>
</dbReference>
<evidence type="ECO:0000313" key="1">
    <source>
        <dbReference type="EMBL" id="KAL0198158.1"/>
    </source>
</evidence>
<feature type="non-terminal residue" evidence="1">
    <location>
        <position position="56"/>
    </location>
</feature>
<dbReference type="EMBL" id="JAMKFB020000003">
    <property type="protein sequence ID" value="KAL0198158.1"/>
    <property type="molecule type" value="Genomic_DNA"/>
</dbReference>
<dbReference type="Proteomes" id="UP001529510">
    <property type="component" value="Unassembled WGS sequence"/>
</dbReference>
<dbReference type="SUPFAM" id="SSF69318">
    <property type="entry name" value="Integrin alpha N-terminal domain"/>
    <property type="match status" value="1"/>
</dbReference>
<dbReference type="PANTHER" id="PTHR23220:SF73">
    <property type="entry name" value="INTEGRIN ALPHA-IIB"/>
    <property type="match status" value="1"/>
</dbReference>
<proteinExistence type="predicted"/>
<sequence length="56" mass="6030">PGSGEGGQVFIYLGQSDGLTNQYVQVIESPFKTLKDPPMFGFSMRGGTDIDDNGYP</sequence>
<reference evidence="1 2" key="1">
    <citation type="submission" date="2024-05" db="EMBL/GenBank/DDBJ databases">
        <title>Genome sequencing and assembly of Indian major carp, Cirrhinus mrigala (Hamilton, 1822).</title>
        <authorList>
            <person name="Mohindra V."/>
            <person name="Chowdhury L.M."/>
            <person name="Lal K."/>
            <person name="Jena J.K."/>
        </authorList>
    </citation>
    <scope>NUCLEOTIDE SEQUENCE [LARGE SCALE GENOMIC DNA]</scope>
    <source>
        <strain evidence="1">CM1030</strain>
        <tissue evidence="1">Blood</tissue>
    </source>
</reference>
<feature type="non-terminal residue" evidence="1">
    <location>
        <position position="1"/>
    </location>
</feature>
<dbReference type="AlphaFoldDB" id="A0ABD0RHZ1"/>
<protein>
    <submittedName>
        <fullName evidence="1">Uncharacterized protein</fullName>
    </submittedName>
</protein>
<comment type="caution">
    <text evidence="1">The sequence shown here is derived from an EMBL/GenBank/DDBJ whole genome shotgun (WGS) entry which is preliminary data.</text>
</comment>
<keyword evidence="2" id="KW-1185">Reference proteome</keyword>
<accession>A0ABD0RHZ1</accession>
<organism evidence="1 2">
    <name type="scientific">Cirrhinus mrigala</name>
    <name type="common">Mrigala</name>
    <dbReference type="NCBI Taxonomy" id="683832"/>
    <lineage>
        <taxon>Eukaryota</taxon>
        <taxon>Metazoa</taxon>
        <taxon>Chordata</taxon>
        <taxon>Craniata</taxon>
        <taxon>Vertebrata</taxon>
        <taxon>Euteleostomi</taxon>
        <taxon>Actinopterygii</taxon>
        <taxon>Neopterygii</taxon>
        <taxon>Teleostei</taxon>
        <taxon>Ostariophysi</taxon>
        <taxon>Cypriniformes</taxon>
        <taxon>Cyprinidae</taxon>
        <taxon>Labeoninae</taxon>
        <taxon>Labeonini</taxon>
        <taxon>Cirrhinus</taxon>
    </lineage>
</organism>
<name>A0ABD0RHZ1_CIRMR</name>
<dbReference type="PANTHER" id="PTHR23220">
    <property type="entry name" value="INTEGRIN ALPHA"/>
    <property type="match status" value="1"/>
</dbReference>
<gene>
    <name evidence="1" type="ORF">M9458_006698</name>
</gene>
<dbReference type="InterPro" id="IPR028994">
    <property type="entry name" value="Integrin_alpha_N"/>
</dbReference>